<sequence>MGGRPASGQQATADPDPHPGSRPSRLRGRASRSTGQLRTLKQLYPDEEGRDASPAGGFQKQGSVELPRTVCLSSSDEEPRAPGAPADEGKGEGEGLGAEGSERAAAALRRSGNPFVCARTLEHGRQVLRHPRPAERPPPRERPGQTEALRCGACHELPWWHRLPDFVPVAALRGGMDPRSGAHVHVNYMRQFCERPAPGGATARRVGGGDEAAGWRRAAGSAGRGRSGGGGGGGGGGTGDPGSSGRWVTEGGAKVFVAADGTRHRGKAAWRVAKSEPGAARSGSSGGRKRRRRRN</sequence>
<feature type="region of interest" description="Disordered" evidence="1">
    <location>
        <begin position="197"/>
        <end position="295"/>
    </location>
</feature>
<accession>A0AAW1RGC1</accession>
<comment type="caution">
    <text evidence="2">The sequence shown here is derived from an EMBL/GenBank/DDBJ whole genome shotgun (WGS) entry which is preliminary data.</text>
</comment>
<dbReference type="AlphaFoldDB" id="A0AAW1RGC1"/>
<reference evidence="2 3" key="1">
    <citation type="journal article" date="2024" name="Nat. Commun.">
        <title>Phylogenomics reveals the evolutionary origins of lichenization in chlorophyte algae.</title>
        <authorList>
            <person name="Puginier C."/>
            <person name="Libourel C."/>
            <person name="Otte J."/>
            <person name="Skaloud P."/>
            <person name="Haon M."/>
            <person name="Grisel S."/>
            <person name="Petersen M."/>
            <person name="Berrin J.G."/>
            <person name="Delaux P.M."/>
            <person name="Dal Grande F."/>
            <person name="Keller J."/>
        </authorList>
    </citation>
    <scope>NUCLEOTIDE SEQUENCE [LARGE SCALE GENOMIC DNA]</scope>
    <source>
        <strain evidence="2 3">SAG 245.80</strain>
    </source>
</reference>
<feature type="region of interest" description="Disordered" evidence="1">
    <location>
        <begin position="1"/>
        <end position="108"/>
    </location>
</feature>
<name>A0AAW1RGC1_9CHLO</name>
<evidence type="ECO:0000313" key="2">
    <source>
        <dbReference type="EMBL" id="KAK9832505.1"/>
    </source>
</evidence>
<keyword evidence="3" id="KW-1185">Reference proteome</keyword>
<evidence type="ECO:0000256" key="1">
    <source>
        <dbReference type="SAM" id="MobiDB-lite"/>
    </source>
</evidence>
<proteinExistence type="predicted"/>
<protein>
    <submittedName>
        <fullName evidence="2">Uncharacterized protein</fullName>
    </submittedName>
</protein>
<gene>
    <name evidence="2" type="ORF">WJX81_002697</name>
</gene>
<feature type="compositionally biased region" description="Gly residues" evidence="1">
    <location>
        <begin position="222"/>
        <end position="242"/>
    </location>
</feature>
<feature type="compositionally biased region" description="Basic and acidic residues" evidence="1">
    <location>
        <begin position="132"/>
        <end position="144"/>
    </location>
</feature>
<feature type="region of interest" description="Disordered" evidence="1">
    <location>
        <begin position="122"/>
        <end position="147"/>
    </location>
</feature>
<organism evidence="2 3">
    <name type="scientific">Elliptochloris bilobata</name>
    <dbReference type="NCBI Taxonomy" id="381761"/>
    <lineage>
        <taxon>Eukaryota</taxon>
        <taxon>Viridiplantae</taxon>
        <taxon>Chlorophyta</taxon>
        <taxon>core chlorophytes</taxon>
        <taxon>Trebouxiophyceae</taxon>
        <taxon>Trebouxiophyceae incertae sedis</taxon>
        <taxon>Elliptochloris clade</taxon>
        <taxon>Elliptochloris</taxon>
    </lineage>
</organism>
<dbReference type="Proteomes" id="UP001445335">
    <property type="component" value="Unassembled WGS sequence"/>
</dbReference>
<evidence type="ECO:0000313" key="3">
    <source>
        <dbReference type="Proteomes" id="UP001445335"/>
    </source>
</evidence>
<dbReference type="EMBL" id="JALJOU010000041">
    <property type="protein sequence ID" value="KAK9832505.1"/>
    <property type="molecule type" value="Genomic_DNA"/>
</dbReference>